<protein>
    <recommendedName>
        <fullName evidence="2">DUF3854 domain-containing protein</fullName>
    </recommendedName>
</protein>
<evidence type="ECO:0000313" key="4">
    <source>
        <dbReference type="Proteomes" id="UP000249794"/>
    </source>
</evidence>
<proteinExistence type="predicted"/>
<accession>A0A2W4WRB6</accession>
<reference evidence="4" key="1">
    <citation type="submission" date="2018-04" db="EMBL/GenBank/DDBJ databases">
        <authorList>
            <person name="Cornet L."/>
        </authorList>
    </citation>
    <scope>NUCLEOTIDE SEQUENCE [LARGE SCALE GENOMIC DNA]</scope>
</reference>
<gene>
    <name evidence="3" type="ORF">DCF15_19500</name>
</gene>
<dbReference type="Pfam" id="PF12965">
    <property type="entry name" value="DUF3854"/>
    <property type="match status" value="1"/>
</dbReference>
<dbReference type="NCBIfam" id="NF042913">
    <property type="entry name" value="CyRepA1"/>
    <property type="match status" value="1"/>
</dbReference>
<evidence type="ECO:0000259" key="2">
    <source>
        <dbReference type="Pfam" id="PF12965"/>
    </source>
</evidence>
<reference evidence="3 4" key="2">
    <citation type="submission" date="2018-06" db="EMBL/GenBank/DDBJ databases">
        <title>Metagenomic assembly of (sub)arctic Cyanobacteria and their associated microbiome from non-axenic cultures.</title>
        <authorList>
            <person name="Baurain D."/>
        </authorList>
    </citation>
    <scope>NUCLEOTIDE SEQUENCE [LARGE SCALE GENOMIC DNA]</scope>
    <source>
        <strain evidence="3">ULC027bin1</strain>
    </source>
</reference>
<dbReference type="InterPro" id="IPR024385">
    <property type="entry name" value="DUF3854"/>
</dbReference>
<dbReference type="EMBL" id="QBMP01000286">
    <property type="protein sequence ID" value="PZO47080.1"/>
    <property type="molecule type" value="Genomic_DNA"/>
</dbReference>
<feature type="domain" description="DUF3854" evidence="2">
    <location>
        <begin position="167"/>
        <end position="293"/>
    </location>
</feature>
<sequence length="1042" mass="115130">MSSLILHNVTSKDDTARAIAPKDLAKKAFAASEQSAAKSRQGIETARQEWRDSCVSEAIIAANVRYVEGDEAVDLLTRPAIENMGGHAAQYATGKVINLRKRYEHVLAGGWWVSGLDPLNDWQQMEWGQFKPVKPRDRWDVPDKLIKYETPAKQSTRAIFLDGAVDWQALQTDITTPRLWTEGAKKAGAALTADYAAVALPGVNSGYRSKDALGNPIAPYLIPDVVAMAQPGSVHYLAFDQDDKPETRQKVAIALSRFGKLLTAAGCTIKIVRWSPGKGKGIDDLISNHGADAFHQAIEAALPLDEWQLWQALDNRLTVAPTIRLKAHDLKVLSAESVPDTGIIAIASAKGTGKTNLIGGLIAGKDKALLAGHRISLMRNLSERCGVNYRGDLDKQGGRFIVGDAYTLRLGTCVDSLLAIAPDSFRGCDLVLDEVCQVLRHLLTSSTCHKDGKRPVLLGRFKELLQTARRVIIADADLDNKAIAYIQHLRGDGARPFLIRNDYQTSGYPVRFIEASDASAITGELLRDLQAGKRVYVVTDSKRGSKRIHRLIAELSRSIPSLLVNSETSGGEVERAFMEDPDRHLSAISLQAVTTSPSAGTGLSIEGNHFDKVYGIFYGASSTDADMSQALGRVRENLPRVVWCAKYGRNFSKAGRDGSALKLRELLRQKSEYTASTLLIRSSLSEMGSDGLAGYDWANDPHLKYWSEVEAERNRSMWNLRTALRIRLMHEGHQIERVELGSDEQARNLLKAAREDLKMENAIAVEMATNLTAVEAKQLDQLDGLDETQRLALQKWKIADFYCLNVEQVNADLVRFDNDGRRRGQLLNLEGFLHAEEAAAADVRSLEKQAKWQKNFTQKGYTPWDLSNVTLKRDVRLLLGLDAYLAPGKVWDSQALAEFRERAIAYAPQIKAALNFTIKLEMSATQILNQLLEQMGITCEAKQHRKDGGRVRIYQIDAIAWTLNIEILERRKKRREQVSESGTPLLVTDHSRKGCDTAEPTETSNSDCEPGVGVHLPAAPLDDSPDPLAPDHYDAAAWGWSV</sequence>
<dbReference type="InterPro" id="IPR049996">
    <property type="entry name" value="Slr7037-like"/>
</dbReference>
<dbReference type="Proteomes" id="UP000249794">
    <property type="component" value="Unassembled WGS sequence"/>
</dbReference>
<feature type="region of interest" description="Disordered" evidence="1">
    <location>
        <begin position="978"/>
        <end position="1010"/>
    </location>
</feature>
<evidence type="ECO:0000313" key="3">
    <source>
        <dbReference type="EMBL" id="PZO47080.1"/>
    </source>
</evidence>
<name>A0A2W4WRB6_9CYAN</name>
<dbReference type="PANTHER" id="PTHR34985:SF1">
    <property type="entry name" value="SLR0554 PROTEIN"/>
    <property type="match status" value="1"/>
</dbReference>
<comment type="caution">
    <text evidence="3">The sequence shown here is derived from an EMBL/GenBank/DDBJ whole genome shotgun (WGS) entry which is preliminary data.</text>
</comment>
<organism evidence="3 4">
    <name type="scientific">Phormidesmis priestleyi</name>
    <dbReference type="NCBI Taxonomy" id="268141"/>
    <lineage>
        <taxon>Bacteria</taxon>
        <taxon>Bacillati</taxon>
        <taxon>Cyanobacteriota</taxon>
        <taxon>Cyanophyceae</taxon>
        <taxon>Leptolyngbyales</taxon>
        <taxon>Leptolyngbyaceae</taxon>
        <taxon>Phormidesmis</taxon>
    </lineage>
</organism>
<dbReference type="AlphaFoldDB" id="A0A2W4WRB6"/>
<evidence type="ECO:0000256" key="1">
    <source>
        <dbReference type="SAM" id="MobiDB-lite"/>
    </source>
</evidence>
<dbReference type="PANTHER" id="PTHR34985">
    <property type="entry name" value="SLR0554 PROTEIN"/>
    <property type="match status" value="1"/>
</dbReference>